<feature type="transmembrane region" description="Helical" evidence="5">
    <location>
        <begin position="34"/>
        <end position="56"/>
    </location>
</feature>
<evidence type="ECO:0000256" key="1">
    <source>
        <dbReference type="ARBA" id="ARBA00004167"/>
    </source>
</evidence>
<keyword evidence="4 5" id="KW-0472">Membrane</keyword>
<gene>
    <name evidence="7" type="ORF">GCM10023208_34980</name>
</gene>
<evidence type="ECO:0000313" key="7">
    <source>
        <dbReference type="EMBL" id="GAA5063707.1"/>
    </source>
</evidence>
<sequence>MAVGVPKDELKTYFADAASWEQDRLRSAERSKKIAWTVAGVAGALAVAGVAAVAMLTPLKTVQPYVISVDRNTGQAEITAGLHGDASITYDEAVAKYFLATYVRYREGWIGAARQEYFDNVMVMSARPEQERWTQYFKVDNPQSPQNVLADRTGVFVEIRRISFLGDNVAQVFFTKESRTGTTTTTTDAVATIKYSVGGTPSEEADRFKNPLGYQVESYRSDVEVPES</sequence>
<dbReference type="PIRSF" id="PIRSF003299">
    <property type="entry name" value="VirB8_PtlE"/>
    <property type="match status" value="1"/>
</dbReference>
<evidence type="ECO:0000256" key="3">
    <source>
        <dbReference type="ARBA" id="ARBA00022989"/>
    </source>
</evidence>
<dbReference type="Proteomes" id="UP001500518">
    <property type="component" value="Unassembled WGS sequence"/>
</dbReference>
<evidence type="ECO:0000256" key="4">
    <source>
        <dbReference type="ARBA" id="ARBA00023136"/>
    </source>
</evidence>
<dbReference type="SUPFAM" id="SSF54427">
    <property type="entry name" value="NTF2-like"/>
    <property type="match status" value="1"/>
</dbReference>
<dbReference type="InterPro" id="IPR007430">
    <property type="entry name" value="VirB8"/>
</dbReference>
<dbReference type="RefSeq" id="WP_346034178.1">
    <property type="nucleotide sequence ID" value="NZ_BAABHV010000036.1"/>
</dbReference>
<name>A0ABP9KQL0_9SPHN</name>
<comment type="caution">
    <text evidence="7">The sequence shown here is derived from an EMBL/GenBank/DDBJ whole genome shotgun (WGS) entry which is preliminary data.</text>
</comment>
<dbReference type="Pfam" id="PF04335">
    <property type="entry name" value="VirB8"/>
    <property type="match status" value="1"/>
</dbReference>
<keyword evidence="2 5" id="KW-0812">Transmembrane</keyword>
<evidence type="ECO:0000259" key="6">
    <source>
        <dbReference type="Pfam" id="PF04335"/>
    </source>
</evidence>
<proteinExistence type="predicted"/>
<keyword evidence="8" id="KW-1185">Reference proteome</keyword>
<dbReference type="InterPro" id="IPR026264">
    <property type="entry name" value="VirB8/PtlE"/>
</dbReference>
<keyword evidence="3 5" id="KW-1133">Transmembrane helix</keyword>
<evidence type="ECO:0000256" key="5">
    <source>
        <dbReference type="SAM" id="Phobius"/>
    </source>
</evidence>
<feature type="domain" description="Bacterial virulence protein VirB8" evidence="6">
    <location>
        <begin position="16"/>
        <end position="222"/>
    </location>
</feature>
<dbReference type="EMBL" id="BAABHV010000036">
    <property type="protein sequence ID" value="GAA5063707.1"/>
    <property type="molecule type" value="Genomic_DNA"/>
</dbReference>
<accession>A0ABP9KQL0</accession>
<evidence type="ECO:0000313" key="8">
    <source>
        <dbReference type="Proteomes" id="UP001500518"/>
    </source>
</evidence>
<dbReference type="Gene3D" id="3.10.450.230">
    <property type="entry name" value="VirB8 protein"/>
    <property type="match status" value="1"/>
</dbReference>
<protein>
    <submittedName>
        <fullName evidence="7">VirB8 family protein</fullName>
    </submittedName>
</protein>
<evidence type="ECO:0000256" key="2">
    <source>
        <dbReference type="ARBA" id="ARBA00022692"/>
    </source>
</evidence>
<reference evidence="8" key="1">
    <citation type="journal article" date="2019" name="Int. J. Syst. Evol. Microbiol.">
        <title>The Global Catalogue of Microorganisms (GCM) 10K type strain sequencing project: providing services to taxonomists for standard genome sequencing and annotation.</title>
        <authorList>
            <consortium name="The Broad Institute Genomics Platform"/>
            <consortium name="The Broad Institute Genome Sequencing Center for Infectious Disease"/>
            <person name="Wu L."/>
            <person name="Ma J."/>
        </authorList>
    </citation>
    <scope>NUCLEOTIDE SEQUENCE [LARGE SCALE GENOMIC DNA]</scope>
    <source>
        <strain evidence="8">JCM 18014</strain>
    </source>
</reference>
<dbReference type="CDD" id="cd16424">
    <property type="entry name" value="VirB8"/>
    <property type="match status" value="1"/>
</dbReference>
<comment type="subcellular location">
    <subcellularLocation>
        <location evidence="1">Membrane</location>
        <topology evidence="1">Single-pass membrane protein</topology>
    </subcellularLocation>
</comment>
<dbReference type="InterPro" id="IPR032710">
    <property type="entry name" value="NTF2-like_dom_sf"/>
</dbReference>
<organism evidence="7 8">
    <name type="scientific">Erythrobacter westpacificensis</name>
    <dbReference type="NCBI Taxonomy" id="1055231"/>
    <lineage>
        <taxon>Bacteria</taxon>
        <taxon>Pseudomonadati</taxon>
        <taxon>Pseudomonadota</taxon>
        <taxon>Alphaproteobacteria</taxon>
        <taxon>Sphingomonadales</taxon>
        <taxon>Erythrobacteraceae</taxon>
        <taxon>Erythrobacter/Porphyrobacter group</taxon>
        <taxon>Erythrobacter</taxon>
    </lineage>
</organism>